<accession>F1T3Y2</accession>
<proteinExistence type="inferred from homology"/>
<sequence length="437" mass="48587">MATVLIIHIIGIMVIIALMFGAYVIGKRRGLSQANAQTSLLEEKLQTAINTHQAQMLELHSQNSALTAQNAELNNRLSDIKEQLSLVQQNEQLRLTKDSNEQKHKLLVNESVIKAFEPVKAKLDDLQHKVMYMEEARKRDLGALDEQLKGLDSQQRRLDSVTSSLSSALCNSSVRGAWGEVQLKNIVEAAGLTEHIDFDTQVKLSTSDDKSFRPDMIIHLPGNKTIPIDSKAPYNNYRRACEIDDSADEEALRRRTELLKAHAADLRGHINALSKKSYWELFETNPDFVIAFIPNEALLQAALAVDEDLLTYAFSKKVALTSPVTLWAVLKSVACAWHQQELSDNARELFNLSQELCERLATLGDKVSAVGKNLSSAVKNYNSMVGTLETRVLASARKMKQLDGTKLTVQELDSEKTNVRELSASEFISTGASEDAQ</sequence>
<keyword evidence="6" id="KW-0812">Transmembrane</keyword>
<evidence type="ECO:0000256" key="1">
    <source>
        <dbReference type="ARBA" id="ARBA00003416"/>
    </source>
</evidence>
<keyword evidence="4" id="KW-0233">DNA recombination</keyword>
<dbReference type="GO" id="GO:0006310">
    <property type="term" value="P:DNA recombination"/>
    <property type="evidence" value="ECO:0007669"/>
    <property type="project" value="UniProtKB-KW"/>
</dbReference>
<keyword evidence="6" id="KW-1133">Transmembrane helix</keyword>
<comment type="function">
    <text evidence="1">Involved in DNA recombination.</text>
</comment>
<dbReference type="Pfam" id="PF02646">
    <property type="entry name" value="RmuC"/>
    <property type="match status" value="1"/>
</dbReference>
<evidence type="ECO:0000256" key="2">
    <source>
        <dbReference type="ARBA" id="ARBA00009840"/>
    </source>
</evidence>
<comment type="caution">
    <text evidence="7">The sequence shown here is derived from an EMBL/GenBank/DDBJ whole genome shotgun (WGS) entry which is preliminary data.</text>
</comment>
<dbReference type="PANTHER" id="PTHR30563">
    <property type="entry name" value="DNA RECOMBINATION PROTEIN RMUC"/>
    <property type="match status" value="1"/>
</dbReference>
<dbReference type="EMBL" id="ACGK02000001">
    <property type="protein sequence ID" value="EGF23426.1"/>
    <property type="molecule type" value="Genomic_DNA"/>
</dbReference>
<evidence type="ECO:0000256" key="6">
    <source>
        <dbReference type="SAM" id="Phobius"/>
    </source>
</evidence>
<keyword evidence="3 5" id="KW-0175">Coiled coil</keyword>
<dbReference type="eggNOG" id="COG1322">
    <property type="taxonomic scope" value="Bacteria"/>
</dbReference>
<dbReference type="Proteomes" id="UP000005947">
    <property type="component" value="Unassembled WGS sequence"/>
</dbReference>
<dbReference type="InterPro" id="IPR003798">
    <property type="entry name" value="DNA_recombination_RmuC"/>
</dbReference>
<evidence type="ECO:0000256" key="3">
    <source>
        <dbReference type="ARBA" id="ARBA00023054"/>
    </source>
</evidence>
<evidence type="ECO:0000313" key="7">
    <source>
        <dbReference type="EMBL" id="EGF23426.1"/>
    </source>
</evidence>
<evidence type="ECO:0000313" key="8">
    <source>
        <dbReference type="Proteomes" id="UP000005947"/>
    </source>
</evidence>
<name>F1T3Y2_9ACTN</name>
<feature type="transmembrane region" description="Helical" evidence="6">
    <location>
        <begin position="6"/>
        <end position="25"/>
    </location>
</feature>
<evidence type="ECO:0000256" key="5">
    <source>
        <dbReference type="SAM" id="Coils"/>
    </source>
</evidence>
<dbReference type="OrthoDB" id="370725at2"/>
<organism evidence="7 8">
    <name type="scientific">Fannyhessea vaginae DSM 15829</name>
    <dbReference type="NCBI Taxonomy" id="525256"/>
    <lineage>
        <taxon>Bacteria</taxon>
        <taxon>Bacillati</taxon>
        <taxon>Actinomycetota</taxon>
        <taxon>Coriobacteriia</taxon>
        <taxon>Coriobacteriales</taxon>
        <taxon>Atopobiaceae</taxon>
        <taxon>Fannyhessea</taxon>
    </lineage>
</organism>
<dbReference type="RefSeq" id="WP_006302518.1">
    <property type="nucleotide sequence ID" value="NZ_ACGK02000001.1"/>
</dbReference>
<dbReference type="PANTHER" id="PTHR30563:SF0">
    <property type="entry name" value="DNA RECOMBINATION PROTEIN RMUC"/>
    <property type="match status" value="1"/>
</dbReference>
<comment type="similarity">
    <text evidence="2">Belongs to the RmuC family.</text>
</comment>
<dbReference type="GeneID" id="93211129"/>
<keyword evidence="8" id="KW-1185">Reference proteome</keyword>
<reference evidence="7 8" key="1">
    <citation type="submission" date="2011-02" db="EMBL/GenBank/DDBJ databases">
        <authorList>
            <person name="Muzny D."/>
            <person name="Qin X."/>
            <person name="Buhay C."/>
            <person name="Dugan-Rocha S."/>
            <person name="Ding Y."/>
            <person name="Chen G."/>
            <person name="Hawes A."/>
            <person name="Holder M."/>
            <person name="Jhangiani S."/>
            <person name="Johnson A."/>
            <person name="Khan Z."/>
            <person name="Li Z."/>
            <person name="Liu W."/>
            <person name="Liu X."/>
            <person name="Perez L."/>
            <person name="Shen H."/>
            <person name="Wang Q."/>
            <person name="Watt J."/>
            <person name="Xi L."/>
            <person name="Xin Y."/>
            <person name="Zhou J."/>
            <person name="Deng J."/>
            <person name="Jiang H."/>
            <person name="Liu Y."/>
            <person name="Qu J."/>
            <person name="Song X.-Z."/>
            <person name="Zhang L."/>
            <person name="Villasana D."/>
            <person name="Johnson A."/>
            <person name="Liu J."/>
            <person name="Liyanage D."/>
            <person name="Lorensuhewa L."/>
            <person name="Robinson T."/>
            <person name="Song A."/>
            <person name="Song B.-B."/>
            <person name="Dinh H."/>
            <person name="Thornton R."/>
            <person name="Coyle M."/>
            <person name="Francisco L."/>
            <person name="Jackson L."/>
            <person name="Javaid M."/>
            <person name="Korchina V."/>
            <person name="Kovar C."/>
            <person name="Mata R."/>
            <person name="Mathew T."/>
            <person name="Ngo R."/>
            <person name="Nguyen L."/>
            <person name="Nguyen N."/>
            <person name="Okwuonu G."/>
            <person name="Ongeri F."/>
            <person name="Pham C."/>
            <person name="Simmons D."/>
            <person name="Wilczek-Boney K."/>
            <person name="Hale W."/>
            <person name="Jakkamsetti A."/>
            <person name="Pham P."/>
            <person name="Ruth R."/>
            <person name="San Lucas F."/>
            <person name="Warren J."/>
            <person name="Zhang J."/>
            <person name="Zhao Z."/>
            <person name="Zhou C."/>
            <person name="Zhu D."/>
            <person name="Lee S."/>
            <person name="Bess C."/>
            <person name="Blankenburg K."/>
            <person name="Forbes L."/>
            <person name="Fu Q."/>
            <person name="Gubbala S."/>
            <person name="Hirani K."/>
            <person name="Jayaseelan J.C."/>
            <person name="Lara F."/>
            <person name="Munidasa M."/>
            <person name="Palculict T."/>
            <person name="Patil S."/>
            <person name="Pu L.-L."/>
            <person name="Saada N."/>
            <person name="Tang L."/>
            <person name="Weissenberger G."/>
            <person name="Zhu Y."/>
            <person name="Hemphill L."/>
            <person name="Shang Y."/>
            <person name="Youmans B."/>
            <person name="Ayvaz T."/>
            <person name="Ross M."/>
            <person name="Santibanez J."/>
            <person name="Aqrawi P."/>
            <person name="Gross S."/>
            <person name="Joshi V."/>
            <person name="Fowler G."/>
            <person name="Nazareth L."/>
            <person name="Reid J."/>
            <person name="Worley K."/>
            <person name="Petrosino J."/>
            <person name="Highlander S."/>
            <person name="Gibbs R."/>
        </authorList>
    </citation>
    <scope>NUCLEOTIDE SEQUENCE [LARGE SCALE GENOMIC DNA]</scope>
    <source>
        <strain evidence="7 8">DSM 15829</strain>
    </source>
</reference>
<feature type="coiled-coil region" evidence="5">
    <location>
        <begin position="31"/>
        <end position="90"/>
    </location>
</feature>
<dbReference type="AlphaFoldDB" id="F1T3Y2"/>
<evidence type="ECO:0000256" key="4">
    <source>
        <dbReference type="ARBA" id="ARBA00023172"/>
    </source>
</evidence>
<gene>
    <name evidence="7" type="ORF">HMPREF0091_10373</name>
</gene>
<keyword evidence="6" id="KW-0472">Membrane</keyword>
<protein>
    <submittedName>
        <fullName evidence="7">RmuC domain protein</fullName>
    </submittedName>
</protein>